<keyword evidence="3" id="KW-1185">Reference proteome</keyword>
<dbReference type="STRING" id="930991.A0A0D0E776"/>
<dbReference type="OrthoDB" id="2651242at2759"/>
<dbReference type="AlphaFoldDB" id="A0A0D0E776"/>
<evidence type="ECO:0000313" key="2">
    <source>
        <dbReference type="EMBL" id="KIK97444.1"/>
    </source>
</evidence>
<sequence length="212" mass="23787">MSVMFQSVSPPPVSPGSPPSPTSSATCFDPPSGGNMTETEVKSSFRPHLFNNEEATDIFIHGIEALPDDILRAAIIEKYATAERSRHQLLLATWDLEETKRKVHTQEQIQLHLETSHTLNEAELKYWLSIYSDCGLPELREDELYYGHVIDSVTDVAREDATELSVMDDHAHFRGLDILGEVDDIIISDPATCDKVESDDELEELDEEPPHD</sequence>
<reference evidence="3" key="2">
    <citation type="submission" date="2015-01" db="EMBL/GenBank/DDBJ databases">
        <title>Evolutionary Origins and Diversification of the Mycorrhizal Mutualists.</title>
        <authorList>
            <consortium name="DOE Joint Genome Institute"/>
            <consortium name="Mycorrhizal Genomics Consortium"/>
            <person name="Kohler A."/>
            <person name="Kuo A."/>
            <person name="Nagy L.G."/>
            <person name="Floudas D."/>
            <person name="Copeland A."/>
            <person name="Barry K.W."/>
            <person name="Cichocki N."/>
            <person name="Veneault-Fourrey C."/>
            <person name="LaButti K."/>
            <person name="Lindquist E.A."/>
            <person name="Lipzen A."/>
            <person name="Lundell T."/>
            <person name="Morin E."/>
            <person name="Murat C."/>
            <person name="Riley R."/>
            <person name="Ohm R."/>
            <person name="Sun H."/>
            <person name="Tunlid A."/>
            <person name="Henrissat B."/>
            <person name="Grigoriev I.V."/>
            <person name="Hibbett D.S."/>
            <person name="Martin F."/>
        </authorList>
    </citation>
    <scope>NUCLEOTIDE SEQUENCE [LARGE SCALE GENOMIC DNA]</scope>
    <source>
        <strain evidence="3">Ve08.2h10</strain>
    </source>
</reference>
<dbReference type="EMBL" id="KN824935">
    <property type="protein sequence ID" value="KIK97444.1"/>
    <property type="molecule type" value="Genomic_DNA"/>
</dbReference>
<evidence type="ECO:0000256" key="1">
    <source>
        <dbReference type="SAM" id="MobiDB-lite"/>
    </source>
</evidence>
<feature type="region of interest" description="Disordered" evidence="1">
    <location>
        <begin position="1"/>
        <end position="39"/>
    </location>
</feature>
<dbReference type="Proteomes" id="UP000054538">
    <property type="component" value="Unassembled WGS sequence"/>
</dbReference>
<evidence type="ECO:0000313" key="3">
    <source>
        <dbReference type="Proteomes" id="UP000054538"/>
    </source>
</evidence>
<name>A0A0D0E776_9AGAM</name>
<organism evidence="2 3">
    <name type="scientific">Paxillus rubicundulus Ve08.2h10</name>
    <dbReference type="NCBI Taxonomy" id="930991"/>
    <lineage>
        <taxon>Eukaryota</taxon>
        <taxon>Fungi</taxon>
        <taxon>Dikarya</taxon>
        <taxon>Basidiomycota</taxon>
        <taxon>Agaricomycotina</taxon>
        <taxon>Agaricomycetes</taxon>
        <taxon>Agaricomycetidae</taxon>
        <taxon>Boletales</taxon>
        <taxon>Paxilineae</taxon>
        <taxon>Paxillaceae</taxon>
        <taxon>Paxillus</taxon>
    </lineage>
</organism>
<reference evidence="2 3" key="1">
    <citation type="submission" date="2014-04" db="EMBL/GenBank/DDBJ databases">
        <authorList>
            <consortium name="DOE Joint Genome Institute"/>
            <person name="Kuo A."/>
            <person name="Kohler A."/>
            <person name="Jargeat P."/>
            <person name="Nagy L.G."/>
            <person name="Floudas D."/>
            <person name="Copeland A."/>
            <person name="Barry K.W."/>
            <person name="Cichocki N."/>
            <person name="Veneault-Fourrey C."/>
            <person name="LaButti K."/>
            <person name="Lindquist E.A."/>
            <person name="Lipzen A."/>
            <person name="Lundell T."/>
            <person name="Morin E."/>
            <person name="Murat C."/>
            <person name="Sun H."/>
            <person name="Tunlid A."/>
            <person name="Henrissat B."/>
            <person name="Grigoriev I.V."/>
            <person name="Hibbett D.S."/>
            <person name="Martin F."/>
            <person name="Nordberg H.P."/>
            <person name="Cantor M.N."/>
            <person name="Hua S.X."/>
        </authorList>
    </citation>
    <scope>NUCLEOTIDE SEQUENCE [LARGE SCALE GENOMIC DNA]</scope>
    <source>
        <strain evidence="2 3">Ve08.2h10</strain>
    </source>
</reference>
<feature type="compositionally biased region" description="Pro residues" evidence="1">
    <location>
        <begin position="9"/>
        <end position="21"/>
    </location>
</feature>
<dbReference type="HOGENOM" id="CLU_112985_0_0_1"/>
<dbReference type="InParanoid" id="A0A0D0E776"/>
<proteinExistence type="predicted"/>
<protein>
    <submittedName>
        <fullName evidence="2">Uncharacterized protein</fullName>
    </submittedName>
</protein>
<gene>
    <name evidence="2" type="ORF">PAXRUDRAFT_10167</name>
</gene>
<accession>A0A0D0E776</accession>